<dbReference type="EMBL" id="JBBNAF010000006">
    <property type="protein sequence ID" value="KAK9136039.1"/>
    <property type="molecule type" value="Genomic_DNA"/>
</dbReference>
<protein>
    <submittedName>
        <fullName evidence="1">Uncharacterized protein</fullName>
    </submittedName>
</protein>
<sequence>MVDYHIGVVFQALQCPQNYLRIQDDTLIGTVASTDVATKENLQNLEEVGKALLKKPMSRVNFATGVYEPFKNGGTNEDALKRFAKLLSEERRRRTARSPNAKSV</sequence>
<proteinExistence type="predicted"/>
<dbReference type="Gene3D" id="3.40.1090.10">
    <property type="entry name" value="Cytosolic phospholipase A2 catalytic domain"/>
    <property type="match status" value="1"/>
</dbReference>
<dbReference type="PANTHER" id="PTHR32176:SF103">
    <property type="entry name" value="OS08G0376550 PROTEIN"/>
    <property type="match status" value="1"/>
</dbReference>
<accession>A0AAP0JLJ6</accession>
<evidence type="ECO:0000313" key="2">
    <source>
        <dbReference type="Proteomes" id="UP001420932"/>
    </source>
</evidence>
<dbReference type="AlphaFoldDB" id="A0AAP0JLJ6"/>
<comment type="caution">
    <text evidence="1">The sequence shown here is derived from an EMBL/GenBank/DDBJ whole genome shotgun (WGS) entry which is preliminary data.</text>
</comment>
<reference evidence="1 2" key="1">
    <citation type="submission" date="2024-01" db="EMBL/GenBank/DDBJ databases">
        <title>Genome assemblies of Stephania.</title>
        <authorList>
            <person name="Yang L."/>
        </authorList>
    </citation>
    <scope>NUCLEOTIDE SEQUENCE [LARGE SCALE GENOMIC DNA]</scope>
    <source>
        <strain evidence="1">YNDBR</strain>
        <tissue evidence="1">Leaf</tissue>
    </source>
</reference>
<dbReference type="Proteomes" id="UP001420932">
    <property type="component" value="Unassembled WGS sequence"/>
</dbReference>
<organism evidence="1 2">
    <name type="scientific">Stephania yunnanensis</name>
    <dbReference type="NCBI Taxonomy" id="152371"/>
    <lineage>
        <taxon>Eukaryota</taxon>
        <taxon>Viridiplantae</taxon>
        <taxon>Streptophyta</taxon>
        <taxon>Embryophyta</taxon>
        <taxon>Tracheophyta</taxon>
        <taxon>Spermatophyta</taxon>
        <taxon>Magnoliopsida</taxon>
        <taxon>Ranunculales</taxon>
        <taxon>Menispermaceae</taxon>
        <taxon>Menispermoideae</taxon>
        <taxon>Cissampelideae</taxon>
        <taxon>Stephania</taxon>
    </lineage>
</organism>
<keyword evidence="2" id="KW-1185">Reference proteome</keyword>
<dbReference type="InterPro" id="IPR016035">
    <property type="entry name" value="Acyl_Trfase/lysoPLipase"/>
</dbReference>
<gene>
    <name evidence="1" type="ORF">Syun_015369</name>
</gene>
<name>A0AAP0JLJ6_9MAGN</name>
<dbReference type="GO" id="GO:0047372">
    <property type="term" value="F:monoacylglycerol lipase activity"/>
    <property type="evidence" value="ECO:0007669"/>
    <property type="project" value="TreeGrafter"/>
</dbReference>
<dbReference type="SUPFAM" id="SSF52151">
    <property type="entry name" value="FabD/lysophospholipase-like"/>
    <property type="match status" value="1"/>
</dbReference>
<dbReference type="PANTHER" id="PTHR32176">
    <property type="entry name" value="XYLOSE ISOMERASE"/>
    <property type="match status" value="1"/>
</dbReference>
<dbReference type="GO" id="GO:0004620">
    <property type="term" value="F:phospholipase activity"/>
    <property type="evidence" value="ECO:0007669"/>
    <property type="project" value="TreeGrafter"/>
</dbReference>
<evidence type="ECO:0000313" key="1">
    <source>
        <dbReference type="EMBL" id="KAK9136039.1"/>
    </source>
</evidence>